<name>A0A085NTD4_9BILA</name>
<evidence type="ECO:0000313" key="1">
    <source>
        <dbReference type="EMBL" id="KFD72730.1"/>
    </source>
</evidence>
<reference evidence="1" key="1">
    <citation type="journal article" date="2014" name="Nat. Genet.">
        <title>Genome and transcriptome of the porcine whipworm Trichuris suis.</title>
        <authorList>
            <person name="Jex A.R."/>
            <person name="Nejsum P."/>
            <person name="Schwarz E.M."/>
            <person name="Hu L."/>
            <person name="Young N.D."/>
            <person name="Hall R.S."/>
            <person name="Korhonen P.K."/>
            <person name="Liao S."/>
            <person name="Thamsborg S."/>
            <person name="Xia J."/>
            <person name="Xu P."/>
            <person name="Wang S."/>
            <person name="Scheerlinck J.P."/>
            <person name="Hofmann A."/>
            <person name="Sternberg P.W."/>
            <person name="Wang J."/>
            <person name="Gasser R.B."/>
        </authorList>
    </citation>
    <scope>NUCLEOTIDE SEQUENCE [LARGE SCALE GENOMIC DNA]</scope>
    <source>
        <strain evidence="1">DCEP-RM93F</strain>
    </source>
</reference>
<dbReference type="AlphaFoldDB" id="A0A085NTD4"/>
<proteinExistence type="predicted"/>
<dbReference type="Proteomes" id="UP000030758">
    <property type="component" value="Unassembled WGS sequence"/>
</dbReference>
<gene>
    <name evidence="1" type="ORF">M514_15134</name>
</gene>
<accession>A0A085NTD4</accession>
<dbReference type="EMBL" id="KL367476">
    <property type="protein sequence ID" value="KFD72730.1"/>
    <property type="molecule type" value="Genomic_DNA"/>
</dbReference>
<protein>
    <submittedName>
        <fullName evidence="1">Uncharacterized protein</fullName>
    </submittedName>
</protein>
<organism evidence="1">
    <name type="scientific">Trichuris suis</name>
    <name type="common">pig whipworm</name>
    <dbReference type="NCBI Taxonomy" id="68888"/>
    <lineage>
        <taxon>Eukaryota</taxon>
        <taxon>Metazoa</taxon>
        <taxon>Ecdysozoa</taxon>
        <taxon>Nematoda</taxon>
        <taxon>Enoplea</taxon>
        <taxon>Dorylaimia</taxon>
        <taxon>Trichinellida</taxon>
        <taxon>Trichuridae</taxon>
        <taxon>Trichuris</taxon>
    </lineage>
</organism>
<sequence>MCRFDKQSERFSANCQSAKTQSKPFKNMELKILNACLIITKRTTVRQKAEGTSERNVSHQVKVSLNLCIICRVILYLSW</sequence>